<evidence type="ECO:0000313" key="3">
    <source>
        <dbReference type="Proteomes" id="UP001370299"/>
    </source>
</evidence>
<gene>
    <name evidence="2" type="ORF">WMN62_10530</name>
</gene>
<sequence>MHNWYDWLKDIAVPAIAGLGAVVVGVASLFVARASNRLTKEIAQRDSLRRERQDRVEFGERVRRHAELLRAERLNGTAAPNLKLAEEVSKLGSAAAMSALPGAIDLVRAVADAMRSDWSSGDIRGGMLLAMSQAHTLVDIWVDDPDAFIAERRSH</sequence>
<reference evidence="2 3" key="1">
    <citation type="submission" date="2024-03" db="EMBL/GenBank/DDBJ databases">
        <title>Whole genomes of four grape xylem sap localized bacterial endophytes.</title>
        <authorList>
            <person name="Kumar G."/>
            <person name="Savka M.A."/>
        </authorList>
    </citation>
    <scope>NUCLEOTIDE SEQUENCE [LARGE SCALE GENOMIC DNA]</scope>
    <source>
        <strain evidence="2 3">RIT_GXS8</strain>
    </source>
</reference>
<comment type="caution">
    <text evidence="2">The sequence shown here is derived from an EMBL/GenBank/DDBJ whole genome shotgun (WGS) entry which is preliminary data.</text>
</comment>
<keyword evidence="1" id="KW-0812">Transmembrane</keyword>
<dbReference type="Proteomes" id="UP001370299">
    <property type="component" value="Unassembled WGS sequence"/>
</dbReference>
<dbReference type="RefSeq" id="WP_340197192.1">
    <property type="nucleotide sequence ID" value="NZ_JBBKAP010000057.1"/>
</dbReference>
<feature type="transmembrane region" description="Helical" evidence="1">
    <location>
        <begin position="12"/>
        <end position="32"/>
    </location>
</feature>
<organism evidence="2 3">
    <name type="scientific">Curtobacterium citreum</name>
    <dbReference type="NCBI Taxonomy" id="2036"/>
    <lineage>
        <taxon>Bacteria</taxon>
        <taxon>Bacillati</taxon>
        <taxon>Actinomycetota</taxon>
        <taxon>Actinomycetes</taxon>
        <taxon>Micrococcales</taxon>
        <taxon>Microbacteriaceae</taxon>
        <taxon>Curtobacterium</taxon>
    </lineage>
</organism>
<keyword evidence="3" id="KW-1185">Reference proteome</keyword>
<evidence type="ECO:0000256" key="1">
    <source>
        <dbReference type="SAM" id="Phobius"/>
    </source>
</evidence>
<protein>
    <submittedName>
        <fullName evidence="2">Uncharacterized protein</fullName>
    </submittedName>
</protein>
<proteinExistence type="predicted"/>
<keyword evidence="1" id="KW-0472">Membrane</keyword>
<evidence type="ECO:0000313" key="2">
    <source>
        <dbReference type="EMBL" id="MEK0171907.1"/>
    </source>
</evidence>
<name>A0ABU8YB51_9MICO</name>
<accession>A0ABU8YB51</accession>
<dbReference type="EMBL" id="JBBLYY010000051">
    <property type="protein sequence ID" value="MEK0171907.1"/>
    <property type="molecule type" value="Genomic_DNA"/>
</dbReference>
<keyword evidence="1" id="KW-1133">Transmembrane helix</keyword>